<dbReference type="InterPro" id="IPR026881">
    <property type="entry name" value="WYL_dom"/>
</dbReference>
<sequence length="332" mass="38814">MATNKNAQIRYNTLDKCFRNSGKRFAIEDLVKACNEAIYEFTGKEDGIKKRQLYDDISFMESTQGWSIALEKTKDGRKVYYRYEDPTFSISNQLLNETEANQLKEALLTLSRFKGMPQFDWIDELGTRLDAEFKLNKNSEKVMSFEENEYLEGKPFISELYNAIIYKKVVAIEYKNFKNDASVTYEISPYHLKQYNKRWFLFGKSPNYETLTNIALDRILSIKETDKDYENGTTDFNDYFEDIVGVTIPDTPIETIKIKIAESLVPYIKTKPLHPTQAYKFEDGMHRIVIKVIPNYELESLLLSHGENLQVLAPLSFVEKLKTRIEKMKNNY</sequence>
<evidence type="ECO:0000259" key="1">
    <source>
        <dbReference type="Pfam" id="PF13280"/>
    </source>
</evidence>
<reference evidence="3 4" key="1">
    <citation type="submission" date="2016-06" db="EMBL/GenBank/DDBJ databases">
        <title>Draft genome sequence of Flavobacterium succinicans strain DD5b.</title>
        <authorList>
            <person name="Poehlein A."/>
            <person name="Daniel R."/>
            <person name="Simeonova D.D."/>
        </authorList>
    </citation>
    <scope>NUCLEOTIDE SEQUENCE [LARGE SCALE GENOMIC DNA]</scope>
    <source>
        <strain evidence="3 4">DD5b</strain>
    </source>
</reference>
<dbReference type="PANTHER" id="PTHR34580:SF9">
    <property type="entry name" value="SLL5097 PROTEIN"/>
    <property type="match status" value="1"/>
</dbReference>
<dbReference type="EMBL" id="JMTM01000035">
    <property type="protein sequence ID" value="OAZ04241.1"/>
    <property type="molecule type" value="Genomic_DNA"/>
</dbReference>
<dbReference type="Pfam" id="PF13280">
    <property type="entry name" value="WYL"/>
    <property type="match status" value="1"/>
</dbReference>
<dbReference type="PANTHER" id="PTHR34580">
    <property type="match status" value="1"/>
</dbReference>
<dbReference type="Pfam" id="PF25583">
    <property type="entry name" value="WCX"/>
    <property type="match status" value="1"/>
</dbReference>
<name>A0A199XSL6_9FLAO</name>
<keyword evidence="4" id="KW-1185">Reference proteome</keyword>
<evidence type="ECO:0000259" key="2">
    <source>
        <dbReference type="Pfam" id="PF25583"/>
    </source>
</evidence>
<dbReference type="OrthoDB" id="43316at2"/>
<accession>A0A199XSL6</accession>
<dbReference type="RefSeq" id="WP_064715062.1">
    <property type="nucleotide sequence ID" value="NZ_JMTM01000035.1"/>
</dbReference>
<dbReference type="InterPro" id="IPR051534">
    <property type="entry name" value="CBASS_pafABC_assoc_protein"/>
</dbReference>
<organism evidence="3 4">
    <name type="scientific">Flavobacterium succinicans</name>
    <dbReference type="NCBI Taxonomy" id="29536"/>
    <lineage>
        <taxon>Bacteria</taxon>
        <taxon>Pseudomonadati</taxon>
        <taxon>Bacteroidota</taxon>
        <taxon>Flavobacteriia</taxon>
        <taxon>Flavobacteriales</taxon>
        <taxon>Flavobacteriaceae</taxon>
        <taxon>Flavobacterium</taxon>
    </lineage>
</organism>
<evidence type="ECO:0000313" key="4">
    <source>
        <dbReference type="Proteomes" id="UP000093807"/>
    </source>
</evidence>
<feature type="domain" description="WCX" evidence="2">
    <location>
        <begin position="254"/>
        <end position="328"/>
    </location>
</feature>
<dbReference type="InterPro" id="IPR057727">
    <property type="entry name" value="WCX_dom"/>
</dbReference>
<dbReference type="PROSITE" id="PS52050">
    <property type="entry name" value="WYL"/>
    <property type="match status" value="1"/>
</dbReference>
<comment type="caution">
    <text evidence="3">The sequence shown here is derived from an EMBL/GenBank/DDBJ whole genome shotgun (WGS) entry which is preliminary data.</text>
</comment>
<dbReference type="Proteomes" id="UP000093807">
    <property type="component" value="Unassembled WGS sequence"/>
</dbReference>
<gene>
    <name evidence="3" type="ORF">FLB_12350</name>
</gene>
<proteinExistence type="predicted"/>
<feature type="domain" description="WYL" evidence="1">
    <location>
        <begin position="157"/>
        <end position="223"/>
    </location>
</feature>
<dbReference type="PATRIC" id="fig|29536.5.peg.1302"/>
<protein>
    <submittedName>
        <fullName evidence="3">Uncharacterized protein</fullName>
    </submittedName>
</protein>
<dbReference type="AlphaFoldDB" id="A0A199XSL6"/>
<evidence type="ECO:0000313" key="3">
    <source>
        <dbReference type="EMBL" id="OAZ04241.1"/>
    </source>
</evidence>